<dbReference type="AlphaFoldDB" id="A0A9Q0C946"/>
<reference evidence="2" key="1">
    <citation type="journal article" date="2022" name="Cell">
        <title>Repeat-based holocentromeres influence genome architecture and karyotype evolution.</title>
        <authorList>
            <person name="Hofstatter P.G."/>
            <person name="Thangavel G."/>
            <person name="Lux T."/>
            <person name="Neumann P."/>
            <person name="Vondrak T."/>
            <person name="Novak P."/>
            <person name="Zhang M."/>
            <person name="Costa L."/>
            <person name="Castellani M."/>
            <person name="Scott A."/>
            <person name="Toegelov H."/>
            <person name="Fuchs J."/>
            <person name="Mata-Sucre Y."/>
            <person name="Dias Y."/>
            <person name="Vanzela A.L.L."/>
            <person name="Huettel B."/>
            <person name="Almeida C.C.S."/>
            <person name="Simkova H."/>
            <person name="Souza G."/>
            <person name="Pedrosa-Harand A."/>
            <person name="Macas J."/>
            <person name="Mayer K.F.X."/>
            <person name="Houben A."/>
            <person name="Marques A."/>
        </authorList>
    </citation>
    <scope>NUCLEOTIDE SEQUENCE</scope>
    <source>
        <strain evidence="2">RhyBre1mFocal</strain>
    </source>
</reference>
<keyword evidence="1" id="KW-0808">Transferase</keyword>
<organism evidence="2 3">
    <name type="scientific">Rhynchospora breviuscula</name>
    <dbReference type="NCBI Taxonomy" id="2022672"/>
    <lineage>
        <taxon>Eukaryota</taxon>
        <taxon>Viridiplantae</taxon>
        <taxon>Streptophyta</taxon>
        <taxon>Embryophyta</taxon>
        <taxon>Tracheophyta</taxon>
        <taxon>Spermatophyta</taxon>
        <taxon>Magnoliopsida</taxon>
        <taxon>Liliopsida</taxon>
        <taxon>Poales</taxon>
        <taxon>Cyperaceae</taxon>
        <taxon>Cyperoideae</taxon>
        <taxon>Rhynchosporeae</taxon>
        <taxon>Rhynchospora</taxon>
    </lineage>
</organism>
<dbReference type="SUPFAM" id="SSF53756">
    <property type="entry name" value="UDP-Glycosyltransferase/glycogen phosphorylase"/>
    <property type="match status" value="1"/>
</dbReference>
<dbReference type="Proteomes" id="UP001151287">
    <property type="component" value="Unassembled WGS sequence"/>
</dbReference>
<keyword evidence="3" id="KW-1185">Reference proteome</keyword>
<protein>
    <recommendedName>
        <fullName evidence="4">Glycosyltransferase</fullName>
    </recommendedName>
</protein>
<accession>A0A9Q0C946</accession>
<name>A0A9Q0C946_9POAL</name>
<dbReference type="CDD" id="cd03784">
    <property type="entry name" value="GT1_Gtf-like"/>
    <property type="match status" value="1"/>
</dbReference>
<evidence type="ECO:0000313" key="2">
    <source>
        <dbReference type="EMBL" id="KAJ1689586.1"/>
    </source>
</evidence>
<dbReference type="OrthoDB" id="5835829at2759"/>
<gene>
    <name evidence="2" type="ORF">LUZ63_013741</name>
</gene>
<evidence type="ECO:0000313" key="3">
    <source>
        <dbReference type="Proteomes" id="UP001151287"/>
    </source>
</evidence>
<dbReference type="PANTHER" id="PTHR48048">
    <property type="entry name" value="GLYCOSYLTRANSFERASE"/>
    <property type="match status" value="1"/>
</dbReference>
<dbReference type="InterPro" id="IPR002213">
    <property type="entry name" value="UDP_glucos_trans"/>
</dbReference>
<dbReference type="EMBL" id="JAMQYH010000004">
    <property type="protein sequence ID" value="KAJ1689586.1"/>
    <property type="molecule type" value="Genomic_DNA"/>
</dbReference>
<dbReference type="PANTHER" id="PTHR48048:SF89">
    <property type="entry name" value="GLYCOSYLTRANSFERASE"/>
    <property type="match status" value="1"/>
</dbReference>
<dbReference type="Gene3D" id="3.40.50.2000">
    <property type="entry name" value="Glycogen Phosphorylase B"/>
    <property type="match status" value="2"/>
</dbReference>
<comment type="caution">
    <text evidence="2">The sequence shown here is derived from an EMBL/GenBank/DDBJ whole genome shotgun (WGS) entry which is preliminary data.</text>
</comment>
<dbReference type="InterPro" id="IPR050481">
    <property type="entry name" value="UDP-glycosyltransf_plant"/>
</dbReference>
<proteinExistence type="predicted"/>
<dbReference type="GO" id="GO:0035251">
    <property type="term" value="F:UDP-glucosyltransferase activity"/>
    <property type="evidence" value="ECO:0007669"/>
    <property type="project" value="InterPro"/>
</dbReference>
<dbReference type="Pfam" id="PF00201">
    <property type="entry name" value="UDPGT"/>
    <property type="match status" value="1"/>
</dbReference>
<dbReference type="FunFam" id="3.40.50.2000:FF:000020">
    <property type="entry name" value="Glycosyltransferase"/>
    <property type="match status" value="1"/>
</dbReference>
<evidence type="ECO:0008006" key="4">
    <source>
        <dbReference type="Google" id="ProtNLM"/>
    </source>
</evidence>
<evidence type="ECO:0000256" key="1">
    <source>
        <dbReference type="ARBA" id="ARBA00022679"/>
    </source>
</evidence>
<sequence length="470" mass="52796">MKDIVVFYTWIAFGHLMPMVELAKLLSKQGMSVTVVIVDFIKNSSSFTSKTISRLSVANPTISFHVIPPATELGEGIDHVFKIIQEANAPLSYLLKSISETCSVCAVVLDFFCTFALDVARQLDIPAYLFYTSGAYDLAMNIYFPTLDKNLDNSIVEIGNRLLHVPGLPPIPGSHLPDHMHQRNSLVYNTFINIYQRFVQHDGILVNTFESLEKKAIEALKAGLCFPGGYTPPVYCIGPLITVPEKKEEERHESLVWLDMQPRKSVVFLSFGSMGSFSEQQLREIATGLENSGQRFLWVVRSPTVTNPLKKLDPQDKPDLQAILPEGFIDRTKDRGMVVKQWAPQVEVLNHESVGAFVTHCGWNSILEATMAGVPMICWPMYAEQKLNKIYLVEEMKVAVEMKGYDEDIVVAKEVEDKVKLIMESEESKVIRERMETMREKAVDALREGGSSHTALEDFLKAVRMDGVPC</sequence>